<comment type="catalytic activity">
    <reaction evidence="7">
        <text>4-(phosphooxy)-L-threonine + NAD(+) = 3-amino-2-oxopropyl phosphate + CO2 + NADH</text>
        <dbReference type="Rhea" id="RHEA:32275"/>
        <dbReference type="ChEBI" id="CHEBI:16526"/>
        <dbReference type="ChEBI" id="CHEBI:57279"/>
        <dbReference type="ChEBI" id="CHEBI:57540"/>
        <dbReference type="ChEBI" id="CHEBI:57945"/>
        <dbReference type="ChEBI" id="CHEBI:58452"/>
        <dbReference type="EC" id="1.1.1.262"/>
    </reaction>
</comment>
<protein>
    <recommendedName>
        <fullName evidence="7">4-hydroxythreonine-4-phosphate dehydrogenase</fullName>
        <ecNumber evidence="7">1.1.1.262</ecNumber>
    </recommendedName>
    <alternativeName>
        <fullName evidence="7">4-(phosphohydroxy)-L-threonine dehydrogenase</fullName>
    </alternativeName>
</protein>
<feature type="binding site" evidence="7">
    <location>
        <position position="301"/>
    </location>
    <ligand>
        <name>substrate</name>
    </ligand>
</feature>
<evidence type="ECO:0000256" key="1">
    <source>
        <dbReference type="ARBA" id="ARBA00022490"/>
    </source>
</evidence>
<name>A0ABU8TME1_9HYPH</name>
<dbReference type="InterPro" id="IPR037510">
    <property type="entry name" value="PdxA"/>
</dbReference>
<evidence type="ECO:0000256" key="7">
    <source>
        <dbReference type="HAMAP-Rule" id="MF_00536"/>
    </source>
</evidence>
<comment type="subcellular location">
    <subcellularLocation>
        <location evidence="7">Cytoplasm</location>
    </subcellularLocation>
</comment>
<keyword evidence="1 7" id="KW-0963">Cytoplasm</keyword>
<organism evidence="8 9">
    <name type="scientific">Roseibium algae</name>
    <dbReference type="NCBI Taxonomy" id="3123038"/>
    <lineage>
        <taxon>Bacteria</taxon>
        <taxon>Pseudomonadati</taxon>
        <taxon>Pseudomonadota</taxon>
        <taxon>Alphaproteobacteria</taxon>
        <taxon>Hyphomicrobiales</taxon>
        <taxon>Stappiaceae</taxon>
        <taxon>Roseibium</taxon>
    </lineage>
</organism>
<evidence type="ECO:0000256" key="3">
    <source>
        <dbReference type="ARBA" id="ARBA00022857"/>
    </source>
</evidence>
<feature type="binding site" evidence="7">
    <location>
        <position position="220"/>
    </location>
    <ligand>
        <name>a divalent metal cation</name>
        <dbReference type="ChEBI" id="CHEBI:60240"/>
        <note>ligand shared between dimeric partners</note>
    </ligand>
</feature>
<comment type="function">
    <text evidence="7">Catalyzes the NAD(P)-dependent oxidation of 4-(phosphooxy)-L-threonine (HTP) into 2-amino-3-oxo-4-(phosphooxy)butyric acid which spontaneously decarboxylates to form 3-amino-2-oxopropyl phosphate (AHAP).</text>
</comment>
<evidence type="ECO:0000313" key="8">
    <source>
        <dbReference type="EMBL" id="MEJ8475343.1"/>
    </source>
</evidence>
<dbReference type="EC" id="1.1.1.262" evidence="7"/>
<keyword evidence="7" id="KW-0460">Magnesium</keyword>
<dbReference type="EMBL" id="JBAKIA010000010">
    <property type="protein sequence ID" value="MEJ8475343.1"/>
    <property type="molecule type" value="Genomic_DNA"/>
</dbReference>
<keyword evidence="6 7" id="KW-0664">Pyridoxine biosynthesis</keyword>
<keyword evidence="9" id="KW-1185">Reference proteome</keyword>
<feature type="binding site" evidence="7">
    <location>
        <position position="283"/>
    </location>
    <ligand>
        <name>substrate</name>
    </ligand>
</feature>
<evidence type="ECO:0000256" key="6">
    <source>
        <dbReference type="ARBA" id="ARBA00023096"/>
    </source>
</evidence>
<keyword evidence="3 7" id="KW-0521">NADP</keyword>
<feature type="binding site" evidence="7">
    <location>
        <position position="275"/>
    </location>
    <ligand>
        <name>a divalent metal cation</name>
        <dbReference type="ChEBI" id="CHEBI:60240"/>
        <note>ligand shared between dimeric partners</note>
    </ligand>
</feature>
<sequence length="339" mass="36155">MVSVAKPLAVTSGEPAGIGPDIMLLSWIARKARSLPAFYWRGDPDFISRRAKRIGLDIPFAVVEPEEAAACFSKCLPLVKTGDAIDDRPGEEIEDTAKSVIASIEACVHDVLKGQASGVVTNPINKAALYGAGFTFPGHTEYLGHLADKLWTEPPYHPVMMIAGPDLMVVPITIHIALKDVPEALTEDLIVKTATITANDLKHRFGFSAPRIALCGLNPHAGENGAMGLEEQTIIMPAIERLRADGIDVAGPLPADTMFHPEARRTYDCALGMYHDQVLVPAKTIGFDDSVNVTLGLPFIRTSPDHGTAYSLAGTGKARPDSFSAALRMAAVLSDPGAI</sequence>
<dbReference type="GO" id="GO:0050570">
    <property type="term" value="F:4-hydroxythreonine-4-phosphate dehydrogenase activity"/>
    <property type="evidence" value="ECO:0007669"/>
    <property type="project" value="UniProtKB-EC"/>
</dbReference>
<feature type="binding site" evidence="7">
    <location>
        <position position="175"/>
    </location>
    <ligand>
        <name>a divalent metal cation</name>
        <dbReference type="ChEBI" id="CHEBI:60240"/>
        <note>ligand shared between dimeric partners</note>
    </ligand>
</feature>
<feature type="binding site" evidence="7">
    <location>
        <position position="139"/>
    </location>
    <ligand>
        <name>substrate</name>
    </ligand>
</feature>
<dbReference type="NCBIfam" id="NF003699">
    <property type="entry name" value="PRK05312.1"/>
    <property type="match status" value="1"/>
</dbReference>
<dbReference type="HAMAP" id="MF_00536">
    <property type="entry name" value="PdxA"/>
    <property type="match status" value="1"/>
</dbReference>
<evidence type="ECO:0000313" key="9">
    <source>
        <dbReference type="Proteomes" id="UP001385499"/>
    </source>
</evidence>
<dbReference type="Proteomes" id="UP001385499">
    <property type="component" value="Unassembled WGS sequence"/>
</dbReference>
<comment type="similarity">
    <text evidence="7">Belongs to the PdxA family.</text>
</comment>
<dbReference type="Pfam" id="PF04166">
    <property type="entry name" value="PdxA"/>
    <property type="match status" value="1"/>
</dbReference>
<keyword evidence="2 7" id="KW-0479">Metal-binding</keyword>
<keyword evidence="7" id="KW-0170">Cobalt</keyword>
<comment type="subunit">
    <text evidence="7">Homodimer.</text>
</comment>
<dbReference type="SUPFAM" id="SSF53659">
    <property type="entry name" value="Isocitrate/Isopropylmalate dehydrogenase-like"/>
    <property type="match status" value="1"/>
</dbReference>
<feature type="binding site" evidence="7">
    <location>
        <position position="140"/>
    </location>
    <ligand>
        <name>substrate</name>
    </ligand>
</feature>
<reference evidence="8 9" key="1">
    <citation type="submission" date="2024-02" db="EMBL/GenBank/DDBJ databases">
        <title>Roseibium algae sp. nov., isolated from marine alga (Grateloupia sp.), showing potential in myo-inositol conversion.</title>
        <authorList>
            <person name="Wang Y."/>
        </authorList>
    </citation>
    <scope>NUCLEOTIDE SEQUENCE [LARGE SCALE GENOMIC DNA]</scope>
    <source>
        <strain evidence="8 9">H3510</strain>
    </source>
</reference>
<dbReference type="InterPro" id="IPR005255">
    <property type="entry name" value="PdxA_fam"/>
</dbReference>
<dbReference type="PANTHER" id="PTHR30004">
    <property type="entry name" value="4-HYDROXYTHREONINE-4-PHOSPHATE DEHYDROGENASE"/>
    <property type="match status" value="1"/>
</dbReference>
<keyword evidence="7" id="KW-0862">Zinc</keyword>
<comment type="caution">
    <text evidence="8">The sequence shown here is derived from an EMBL/GenBank/DDBJ whole genome shotgun (WGS) entry which is preliminary data.</text>
</comment>
<feature type="binding site" evidence="7">
    <location>
        <position position="292"/>
    </location>
    <ligand>
        <name>substrate</name>
    </ligand>
</feature>
<dbReference type="NCBIfam" id="TIGR00557">
    <property type="entry name" value="pdxA"/>
    <property type="match status" value="1"/>
</dbReference>
<gene>
    <name evidence="7 8" type="primary">pdxA</name>
    <name evidence="8" type="ORF">V6575_14705</name>
</gene>
<comment type="pathway">
    <text evidence="7">Cofactor biosynthesis; pyridoxine 5'-phosphate biosynthesis; pyridoxine 5'-phosphate from D-erythrose 4-phosphate: step 4/5.</text>
</comment>
<keyword evidence="5 7" id="KW-0520">NAD</keyword>
<evidence type="ECO:0000256" key="5">
    <source>
        <dbReference type="ARBA" id="ARBA00023027"/>
    </source>
</evidence>
<keyword evidence="4 7" id="KW-0560">Oxidoreductase</keyword>
<evidence type="ECO:0000256" key="2">
    <source>
        <dbReference type="ARBA" id="ARBA00022723"/>
    </source>
</evidence>
<accession>A0ABU8TME1</accession>
<comment type="cofactor">
    <cofactor evidence="7">
        <name>Zn(2+)</name>
        <dbReference type="ChEBI" id="CHEBI:29105"/>
    </cofactor>
    <cofactor evidence="7">
        <name>Mg(2+)</name>
        <dbReference type="ChEBI" id="CHEBI:18420"/>
    </cofactor>
    <cofactor evidence="7">
        <name>Co(2+)</name>
        <dbReference type="ChEBI" id="CHEBI:48828"/>
    </cofactor>
    <text evidence="7">Binds 1 divalent metal cation per subunit. Can use ions such as Zn(2+), Mg(2+) or Co(2+).</text>
</comment>
<proteinExistence type="inferred from homology"/>
<evidence type="ECO:0000256" key="4">
    <source>
        <dbReference type="ARBA" id="ARBA00023002"/>
    </source>
</evidence>
<comment type="miscellaneous">
    <text evidence="7">The active site is located at the dimer interface.</text>
</comment>
<dbReference type="PANTHER" id="PTHR30004:SF6">
    <property type="entry name" value="D-THREONATE 4-PHOSPHATE DEHYDROGENASE"/>
    <property type="match status" value="1"/>
</dbReference>
<dbReference type="Gene3D" id="3.40.718.10">
    <property type="entry name" value="Isopropylmalate Dehydrogenase"/>
    <property type="match status" value="1"/>
</dbReference>
<dbReference type="RefSeq" id="WP_340275359.1">
    <property type="nucleotide sequence ID" value="NZ_JBAKIA010000010.1"/>
</dbReference>